<organism evidence="1 2">
    <name type="scientific">Meganyctiphanes norvegica</name>
    <name type="common">Northern krill</name>
    <name type="synonym">Thysanopoda norvegica</name>
    <dbReference type="NCBI Taxonomy" id="48144"/>
    <lineage>
        <taxon>Eukaryota</taxon>
        <taxon>Metazoa</taxon>
        <taxon>Ecdysozoa</taxon>
        <taxon>Arthropoda</taxon>
        <taxon>Crustacea</taxon>
        <taxon>Multicrustacea</taxon>
        <taxon>Malacostraca</taxon>
        <taxon>Eumalacostraca</taxon>
        <taxon>Eucarida</taxon>
        <taxon>Euphausiacea</taxon>
        <taxon>Euphausiidae</taxon>
        <taxon>Meganyctiphanes</taxon>
    </lineage>
</organism>
<sequence length="255" mass="28797">QASNYLSEQDQMLVAQAEEELEYIDQLELEDEQDPSQTLQVQTRAVDTSYTQYQLANAIQRCTLAGLKKVRWDKSKRIQKKWTNVPYKAGGKSVNMYMGLTDGFMTGLGTIKVKNPVALVKDQNLLRFRLQFTNIVMSSKFEVKSPKVDAAPASNVKGRTKVKDPTMWIDVEVALADDGLPIKILKCNANAATAQIQQLTNANGNKYKPMYELTFKKGLRQLAEWTLEHNIKVKVNQALMKIKADGDYKKCINTT</sequence>
<keyword evidence="2" id="KW-1185">Reference proteome</keyword>
<dbReference type="Proteomes" id="UP001497623">
    <property type="component" value="Unassembled WGS sequence"/>
</dbReference>
<gene>
    <name evidence="1" type="ORF">MNOR_LOCUS27714</name>
</gene>
<protein>
    <submittedName>
        <fullName evidence="1">Uncharacterized protein</fullName>
    </submittedName>
</protein>
<accession>A0AAV2RP63</accession>
<dbReference type="EMBL" id="CAXKWB010029563">
    <property type="protein sequence ID" value="CAL4135773.1"/>
    <property type="molecule type" value="Genomic_DNA"/>
</dbReference>
<reference evidence="1 2" key="1">
    <citation type="submission" date="2024-05" db="EMBL/GenBank/DDBJ databases">
        <authorList>
            <person name="Wallberg A."/>
        </authorList>
    </citation>
    <scope>NUCLEOTIDE SEQUENCE [LARGE SCALE GENOMIC DNA]</scope>
</reference>
<evidence type="ECO:0000313" key="2">
    <source>
        <dbReference type="Proteomes" id="UP001497623"/>
    </source>
</evidence>
<evidence type="ECO:0000313" key="1">
    <source>
        <dbReference type="EMBL" id="CAL4135773.1"/>
    </source>
</evidence>
<comment type="caution">
    <text evidence="1">The sequence shown here is derived from an EMBL/GenBank/DDBJ whole genome shotgun (WGS) entry which is preliminary data.</text>
</comment>
<proteinExistence type="predicted"/>
<dbReference type="AlphaFoldDB" id="A0AAV2RP63"/>
<feature type="non-terminal residue" evidence="1">
    <location>
        <position position="1"/>
    </location>
</feature>
<name>A0AAV2RP63_MEGNR</name>